<sequence>MLLPDSKTELVRRGNKVVYDLGDKIVKVFNETKPVSDVFNEALNLARINECGIRSPKALEVSQLENANGWALVTEKVPGTTLAEKMTAEPQRFGEYLEMFVDLQIEIHGYTSPLLNRQRDKFARMIDSLDQLNATTRYNLQERLDGMTKEFKVCHGDFNPSNVIVGDDGQLYVCDWAHATQGSPAADVATTYLLFALNSKDQAEAYLELYCDRADMPMQVVRQWTSIVAASELARKRNVNDEFLKNWIDVVDYQ</sequence>
<dbReference type="Pfam" id="PF01636">
    <property type="entry name" value="APH"/>
    <property type="match status" value="1"/>
</dbReference>
<evidence type="ECO:0000313" key="11">
    <source>
        <dbReference type="Proteomes" id="UP000225608"/>
    </source>
</evidence>
<evidence type="ECO:0000259" key="1">
    <source>
        <dbReference type="Pfam" id="PF01636"/>
    </source>
</evidence>
<dbReference type="InterPro" id="IPR002575">
    <property type="entry name" value="Aminoglycoside_PTrfase"/>
</dbReference>
<evidence type="ECO:0000313" key="3">
    <source>
        <dbReference type="EMBL" id="CUN36178.1"/>
    </source>
</evidence>
<evidence type="ECO:0000313" key="9">
    <source>
        <dbReference type="Proteomes" id="UP000095454"/>
    </source>
</evidence>
<protein>
    <submittedName>
        <fullName evidence="2 6">Phosphotransferase</fullName>
    </submittedName>
    <submittedName>
        <fullName evidence="4">Fibrobacter succinogenes paralogous family</fullName>
    </submittedName>
    <submittedName>
        <fullName evidence="7">Phosphotransferase enzyme family protein</fullName>
    </submittedName>
</protein>
<dbReference type="PaxDb" id="74426-ERS852399_00701"/>
<keyword evidence="13" id="KW-1185">Reference proteome</keyword>
<dbReference type="Proteomes" id="UP000481598">
    <property type="component" value="Unassembled WGS sequence"/>
</dbReference>
<reference evidence="2 11" key="2">
    <citation type="submission" date="2017-10" db="EMBL/GenBank/DDBJ databases">
        <title>Complete genome sequence of Collinsella aerofaciens isolated from the gut of a healthy adult Indian.</title>
        <authorList>
            <person name="Bag S."/>
            <person name="Ghosh T.S."/>
            <person name="Das B."/>
        </authorList>
    </citation>
    <scope>NUCLEOTIDE SEQUENCE [LARGE SCALE GENOMIC DNA]</scope>
    <source>
        <strain evidence="11">indica</strain>
        <strain evidence="2">Indica</strain>
    </source>
</reference>
<dbReference type="GeneID" id="92849411"/>
<proteinExistence type="predicted"/>
<evidence type="ECO:0000313" key="13">
    <source>
        <dbReference type="Proteomes" id="UP000361836"/>
    </source>
</evidence>
<dbReference type="KEGG" id="caer:CSV91_03405"/>
<dbReference type="Proteomes" id="UP000095468">
    <property type="component" value="Unassembled WGS sequence"/>
</dbReference>
<dbReference type="AlphaFoldDB" id="A0A174HZ12"/>
<reference evidence="9 10" key="1">
    <citation type="submission" date="2015-09" db="EMBL/GenBank/DDBJ databases">
        <authorList>
            <consortium name="Pathogen Informatics"/>
        </authorList>
    </citation>
    <scope>NUCLEOTIDE SEQUENCE [LARGE SCALE GENOMIC DNA]</scope>
    <source>
        <strain evidence="3 10">2789STDY5608823</strain>
        <strain evidence="4 9">2789STDY5834902</strain>
    </source>
</reference>
<dbReference type="Proteomes" id="UP000225608">
    <property type="component" value="Chromosome"/>
</dbReference>
<dbReference type="SUPFAM" id="SSF56112">
    <property type="entry name" value="Protein kinase-like (PK-like)"/>
    <property type="match status" value="1"/>
</dbReference>
<dbReference type="EMBL" id="CABWIE010000004">
    <property type="protein sequence ID" value="VWL88509.1"/>
    <property type="molecule type" value="Genomic_DNA"/>
</dbReference>
<evidence type="ECO:0000313" key="7">
    <source>
        <dbReference type="EMBL" id="VWL87056.1"/>
    </source>
</evidence>
<gene>
    <name evidence="2" type="ORF">CSV91_03405</name>
    <name evidence="3" type="ORF">ERS852381_00066</name>
    <name evidence="4" type="ORF">ERS852514_00062</name>
    <name evidence="6" type="ORF">GT635_09210</name>
    <name evidence="8" type="ORF">KCJAJFAP_01670</name>
    <name evidence="7" type="ORF">LMKDKBCB_00903</name>
    <name evidence="5" type="ORF">PMW86_03975</name>
</gene>
<reference evidence="6 14" key="3">
    <citation type="journal article" date="2019" name="Nat. Med.">
        <title>A library of human gut bacterial isolates paired with longitudinal multiomics data enables mechanistic microbiome research.</title>
        <authorList>
            <person name="Poyet M."/>
            <person name="Groussin M."/>
            <person name="Gibbons S.M."/>
            <person name="Avila-Pacheco J."/>
            <person name="Jiang X."/>
            <person name="Kearney S.M."/>
            <person name="Perrotta A.R."/>
            <person name="Berdy B."/>
            <person name="Zhao S."/>
            <person name="Lieberman T.D."/>
            <person name="Swanson P.K."/>
            <person name="Smith M."/>
            <person name="Roesemann S."/>
            <person name="Alexander J.E."/>
            <person name="Rich S.A."/>
            <person name="Livny J."/>
            <person name="Vlamakis H."/>
            <person name="Clish C."/>
            <person name="Bullock K."/>
            <person name="Deik A."/>
            <person name="Scott J."/>
            <person name="Pierce K.A."/>
            <person name="Xavier R.J."/>
            <person name="Alm E.J."/>
        </authorList>
    </citation>
    <scope>NUCLEOTIDE SEQUENCE [LARGE SCALE GENOMIC DNA]</scope>
    <source>
        <strain evidence="6 14">BIOML-A10</strain>
    </source>
</reference>
<dbReference type="OrthoDB" id="9797603at2"/>
<keyword evidence="2" id="KW-0808">Transferase</keyword>
<dbReference type="GO" id="GO:0016740">
    <property type="term" value="F:transferase activity"/>
    <property type="evidence" value="ECO:0007669"/>
    <property type="project" value="UniProtKB-KW"/>
</dbReference>
<dbReference type="PANTHER" id="PTHR40086:SF1">
    <property type="entry name" value="CELL CYCLE REGULATOR CCRZ"/>
    <property type="match status" value="1"/>
</dbReference>
<dbReference type="EMBL" id="CYYP01000001">
    <property type="protein sequence ID" value="CUN36178.1"/>
    <property type="molecule type" value="Genomic_DNA"/>
</dbReference>
<dbReference type="EMBL" id="WWTB01000024">
    <property type="protein sequence ID" value="MZJ86620.1"/>
    <property type="molecule type" value="Genomic_DNA"/>
</dbReference>
<reference evidence="12 13" key="4">
    <citation type="submission" date="2019-10" db="EMBL/GenBank/DDBJ databases">
        <authorList>
            <person name="Wolf R A."/>
        </authorList>
    </citation>
    <scope>NUCLEOTIDE SEQUENCE [LARGE SCALE GENOMIC DNA]</scope>
    <source>
        <strain evidence="7">Collinsella_aerofaciens_AK_138A</strain>
        <strain evidence="8">Collinsella_aerofaciens_MC2</strain>
    </source>
</reference>
<evidence type="ECO:0000313" key="10">
    <source>
        <dbReference type="Proteomes" id="UP000095468"/>
    </source>
</evidence>
<dbReference type="Proteomes" id="UP000361836">
    <property type="component" value="Unassembled WGS sequence"/>
</dbReference>
<dbReference type="PANTHER" id="PTHR40086">
    <property type="entry name" value="PHOSPHOTRANSFERASE YTMP-RELATED"/>
    <property type="match status" value="1"/>
</dbReference>
<dbReference type="Gene3D" id="3.90.1200.10">
    <property type="match status" value="1"/>
</dbReference>
<evidence type="ECO:0000313" key="12">
    <source>
        <dbReference type="Proteomes" id="UP000330807"/>
    </source>
</evidence>
<dbReference type="InterPro" id="IPR011009">
    <property type="entry name" value="Kinase-like_dom_sf"/>
</dbReference>
<evidence type="ECO:0000313" key="14">
    <source>
        <dbReference type="Proteomes" id="UP000481598"/>
    </source>
</evidence>
<name>A0A174HZ12_9ACTN</name>
<organism evidence="4 9">
    <name type="scientific">Collinsella aerofaciens</name>
    <dbReference type="NCBI Taxonomy" id="74426"/>
    <lineage>
        <taxon>Bacteria</taxon>
        <taxon>Bacillati</taxon>
        <taxon>Actinomycetota</taxon>
        <taxon>Coriobacteriia</taxon>
        <taxon>Coriobacteriales</taxon>
        <taxon>Coriobacteriaceae</taxon>
        <taxon>Collinsella</taxon>
    </lineage>
</organism>
<evidence type="ECO:0000313" key="6">
    <source>
        <dbReference type="EMBL" id="MZJ86620.1"/>
    </source>
</evidence>
<dbReference type="EMBL" id="CZAQ01000001">
    <property type="protein sequence ID" value="CUO78358.1"/>
    <property type="molecule type" value="Genomic_DNA"/>
</dbReference>
<dbReference type="EMBL" id="JAQLEC010000009">
    <property type="protein sequence ID" value="MDB1838751.1"/>
    <property type="molecule type" value="Genomic_DNA"/>
</dbReference>
<dbReference type="InterPro" id="IPR052077">
    <property type="entry name" value="CcrZ_PhaseVar_Mediator"/>
</dbReference>
<evidence type="ECO:0000313" key="4">
    <source>
        <dbReference type="EMBL" id="CUO78358.1"/>
    </source>
</evidence>
<evidence type="ECO:0000313" key="5">
    <source>
        <dbReference type="EMBL" id="MDB1838751.1"/>
    </source>
</evidence>
<dbReference type="Proteomes" id="UP000095454">
    <property type="component" value="Unassembled WGS sequence"/>
</dbReference>
<feature type="domain" description="Aminoglycoside phosphotransferase" evidence="1">
    <location>
        <begin position="22"/>
        <end position="214"/>
    </location>
</feature>
<dbReference type="EMBL" id="CABWIH010000019">
    <property type="protein sequence ID" value="VWL87056.1"/>
    <property type="molecule type" value="Genomic_DNA"/>
</dbReference>
<evidence type="ECO:0000313" key="2">
    <source>
        <dbReference type="EMBL" id="ATP53664.1"/>
    </source>
</evidence>
<dbReference type="Proteomes" id="UP000330807">
    <property type="component" value="Unassembled WGS sequence"/>
</dbReference>
<dbReference type="RefSeq" id="WP_006236119.1">
    <property type="nucleotide sequence ID" value="NZ_CAAKNU010000056.1"/>
</dbReference>
<dbReference type="STRING" id="74426.ERS852399_00701"/>
<evidence type="ECO:0000313" key="8">
    <source>
        <dbReference type="EMBL" id="VWL88509.1"/>
    </source>
</evidence>
<dbReference type="Proteomes" id="UP001212741">
    <property type="component" value="Unassembled WGS sequence"/>
</dbReference>
<reference evidence="5" key="5">
    <citation type="submission" date="2023-01" db="EMBL/GenBank/DDBJ databases">
        <title>Human gut microbiome strain richness.</title>
        <authorList>
            <person name="Chen-Liaw A."/>
        </authorList>
    </citation>
    <scope>NUCLEOTIDE SEQUENCE</scope>
    <source>
        <strain evidence="5">D54st1_D6_D54t1_190329</strain>
    </source>
</reference>
<dbReference type="EMBL" id="CP024160">
    <property type="protein sequence ID" value="ATP53664.1"/>
    <property type="molecule type" value="Genomic_DNA"/>
</dbReference>
<accession>A0A174HZ12</accession>